<evidence type="ECO:0000313" key="14">
    <source>
        <dbReference type="EMBL" id="MEM5496337.1"/>
    </source>
</evidence>
<evidence type="ECO:0000259" key="13">
    <source>
        <dbReference type="SMART" id="SM00382"/>
    </source>
</evidence>
<dbReference type="RefSeq" id="WP_342880826.1">
    <property type="nucleotide sequence ID" value="NZ_JBBMQS010000002.1"/>
</dbReference>
<dbReference type="Gene3D" id="1.10.8.60">
    <property type="match status" value="1"/>
</dbReference>
<feature type="compositionally biased region" description="Polar residues" evidence="12">
    <location>
        <begin position="623"/>
        <end position="636"/>
    </location>
</feature>
<dbReference type="EC" id="2.7.7.7" evidence="2"/>
<dbReference type="Pfam" id="PF22608">
    <property type="entry name" value="DNAX_ATPase_lid"/>
    <property type="match status" value="1"/>
</dbReference>
<feature type="domain" description="AAA+ ATPase" evidence="13">
    <location>
        <begin position="37"/>
        <end position="178"/>
    </location>
</feature>
<evidence type="ECO:0000256" key="2">
    <source>
        <dbReference type="ARBA" id="ARBA00012417"/>
    </source>
</evidence>
<keyword evidence="8" id="KW-0862">Zinc</keyword>
<dbReference type="Pfam" id="PF13177">
    <property type="entry name" value="DNA_pol3_delta2"/>
    <property type="match status" value="1"/>
</dbReference>
<feature type="compositionally biased region" description="Low complexity" evidence="12">
    <location>
        <begin position="375"/>
        <end position="389"/>
    </location>
</feature>
<dbReference type="PANTHER" id="PTHR11669">
    <property type="entry name" value="REPLICATION FACTOR C / DNA POLYMERASE III GAMMA-TAU SUBUNIT"/>
    <property type="match status" value="1"/>
</dbReference>
<evidence type="ECO:0000313" key="15">
    <source>
        <dbReference type="Proteomes" id="UP001461163"/>
    </source>
</evidence>
<keyword evidence="6" id="KW-0479">Metal-binding</keyword>
<dbReference type="InterPro" id="IPR003593">
    <property type="entry name" value="AAA+_ATPase"/>
</dbReference>
<keyword evidence="15" id="KW-1185">Reference proteome</keyword>
<sequence>MSYQVLARKWRPNNFSELVGQEHVVAAISNALDNDRLHHAYLFTGTRGVGKTTIARIFSKSLNCELGMGSKPCGKCSTCVEIEQGNFVDLLEIDAASRTKVEDTRELLDNVQYRPSRGRYKVYLIDEVHMLSKHSFNALLKTLEEPPPHVKFLLATTDPQKLPITILSRCLQFNLKALSRAQIAQQLQHVFTQEQLQNEPEALAQIARAAQGSMRDALSLSDQAIAQGNGNVSLSIVTDMLGLMDKTQVLKLLNAVLNKQNESVFELVDFMSEQAVDYSQVLNELMSLLHQIALTQFVPDACKLETISARAIYQLAKNAVPEHIQLLYQIALQGKRDMPFAADARTGLEMTLLRMLAFSPVQANTSVEELVAMTPSSAPSSGPSIAPLPMQDEHDPATPTDDTLVETKETVVAAPAQAEETPQAPTIATEVDNTQSVATPQDAPSTPSDFASSNDFTKDSDSTARQNSLTPQAMGSQSTHADNAAVRNQVEDAAVVEETRADEVSVQPFDDDEYHSAQMQDMEAQQVGILQEAEYFIQPQDQQAYDTNTAVDHQQEAPRQEALKPQSQSTESLLALRRKLTQAAEEEQENAPSVKKSEGGYDASQFLPGGSGPGVEPMAGTIPRNQPASQATSTEKPSLPLPEQSSSEQPSPEQSAPHAYSAQADAPYPNDADEPNAHHAELGETPPWATDDASHQASLDDINDINDIDDVSAHEVTVGEEPVNELGHEALALDEVTVPVDAQEEISENEQEIENTVFDPTAHLAQDLECEVDYEVPAFLESGEKVTIAPQLDKWSALITQMQVAALTKQLALHSEFTRDGDKVVLNLVQTKEHLNTESAKEQLQRALSDVLQQQITLEVHVGDAINTPFALQQSINRVRFEYAKQVVETNESICMFKDMFNAQVLNDSIKAR</sequence>
<feature type="compositionally biased region" description="Polar residues" evidence="12">
    <location>
        <begin position="434"/>
        <end position="455"/>
    </location>
</feature>
<accession>A0ABU9SR49</accession>
<dbReference type="InterPro" id="IPR021029">
    <property type="entry name" value="DNA_pol_III_tau_dom-5"/>
</dbReference>
<dbReference type="InterPro" id="IPR045085">
    <property type="entry name" value="HLD_clamp_pol_III_gamma_tau"/>
</dbReference>
<protein>
    <recommendedName>
        <fullName evidence="2">DNA-directed DNA polymerase</fullName>
        <ecNumber evidence="2">2.7.7.7</ecNumber>
    </recommendedName>
</protein>
<dbReference type="InterPro" id="IPR027417">
    <property type="entry name" value="P-loop_NTPase"/>
</dbReference>
<feature type="compositionally biased region" description="Low complexity" evidence="12">
    <location>
        <begin position="637"/>
        <end position="655"/>
    </location>
</feature>
<comment type="similarity">
    <text evidence="1">Belongs to the DnaX/STICHEL family.</text>
</comment>
<evidence type="ECO:0000256" key="9">
    <source>
        <dbReference type="ARBA" id="ARBA00022840"/>
    </source>
</evidence>
<dbReference type="InterPro" id="IPR008921">
    <property type="entry name" value="DNA_pol3_clamp-load_cplx_C"/>
</dbReference>
<keyword evidence="4 14" id="KW-0548">Nucleotidyltransferase</keyword>
<evidence type="ECO:0000256" key="6">
    <source>
        <dbReference type="ARBA" id="ARBA00022723"/>
    </source>
</evidence>
<feature type="region of interest" description="Disordered" evidence="12">
    <location>
        <begin position="497"/>
        <end position="519"/>
    </location>
</feature>
<dbReference type="Pfam" id="PF12170">
    <property type="entry name" value="DNA_pol3_tau_5"/>
    <property type="match status" value="1"/>
</dbReference>
<dbReference type="EMBL" id="JBBMQS010000002">
    <property type="protein sequence ID" value="MEM5496337.1"/>
    <property type="molecule type" value="Genomic_DNA"/>
</dbReference>
<dbReference type="Gene3D" id="3.30.300.150">
    <property type="entry name" value="DNA polymerase III, tau subunit, domain V"/>
    <property type="match status" value="1"/>
</dbReference>
<keyword evidence="9" id="KW-0067">ATP-binding</keyword>
<dbReference type="PANTHER" id="PTHR11669:SF0">
    <property type="entry name" value="PROTEIN STICHEL-LIKE 2"/>
    <property type="match status" value="1"/>
</dbReference>
<proteinExistence type="inferred from homology"/>
<dbReference type="GO" id="GO:0003887">
    <property type="term" value="F:DNA-directed DNA polymerase activity"/>
    <property type="evidence" value="ECO:0007669"/>
    <property type="project" value="UniProtKB-EC"/>
</dbReference>
<feature type="compositionally biased region" description="Polar residues" evidence="12">
    <location>
        <begin position="463"/>
        <end position="481"/>
    </location>
</feature>
<keyword evidence="5" id="KW-0235">DNA replication</keyword>
<dbReference type="InterPro" id="IPR012763">
    <property type="entry name" value="DNA_pol_III_sug/sutau_N"/>
</dbReference>
<feature type="region of interest" description="Disordered" evidence="12">
    <location>
        <begin position="434"/>
        <end position="482"/>
    </location>
</feature>
<name>A0ABU9SR49_9ALTE</name>
<keyword evidence="3 14" id="KW-0808">Transferase</keyword>
<dbReference type="Proteomes" id="UP001461163">
    <property type="component" value="Unassembled WGS sequence"/>
</dbReference>
<evidence type="ECO:0000256" key="12">
    <source>
        <dbReference type="SAM" id="MobiDB-lite"/>
    </source>
</evidence>
<dbReference type="CDD" id="cd00009">
    <property type="entry name" value="AAA"/>
    <property type="match status" value="1"/>
</dbReference>
<feature type="region of interest" description="Disordered" evidence="12">
    <location>
        <begin position="373"/>
        <end position="401"/>
    </location>
</feature>
<evidence type="ECO:0000256" key="11">
    <source>
        <dbReference type="ARBA" id="ARBA00049244"/>
    </source>
</evidence>
<dbReference type="InterPro" id="IPR050238">
    <property type="entry name" value="DNA_Rep/Repair_Clamp_Loader"/>
</dbReference>
<feature type="region of interest" description="Disordered" evidence="12">
    <location>
        <begin position="547"/>
        <end position="695"/>
    </location>
</feature>
<evidence type="ECO:0000256" key="7">
    <source>
        <dbReference type="ARBA" id="ARBA00022741"/>
    </source>
</evidence>
<dbReference type="NCBIfam" id="NF005942">
    <property type="entry name" value="PRK07994.1"/>
    <property type="match status" value="1"/>
</dbReference>
<dbReference type="Gene3D" id="1.20.272.10">
    <property type="match status" value="1"/>
</dbReference>
<evidence type="ECO:0000256" key="8">
    <source>
        <dbReference type="ARBA" id="ARBA00022833"/>
    </source>
</evidence>
<evidence type="ECO:0000256" key="5">
    <source>
        <dbReference type="ARBA" id="ARBA00022705"/>
    </source>
</evidence>
<dbReference type="Pfam" id="PF12169">
    <property type="entry name" value="DNA_pol3_gamma3"/>
    <property type="match status" value="1"/>
</dbReference>
<comment type="catalytic activity">
    <reaction evidence="11">
        <text>DNA(n) + a 2'-deoxyribonucleoside 5'-triphosphate = DNA(n+1) + diphosphate</text>
        <dbReference type="Rhea" id="RHEA:22508"/>
        <dbReference type="Rhea" id="RHEA-COMP:17339"/>
        <dbReference type="Rhea" id="RHEA-COMP:17340"/>
        <dbReference type="ChEBI" id="CHEBI:33019"/>
        <dbReference type="ChEBI" id="CHEBI:61560"/>
        <dbReference type="ChEBI" id="CHEBI:173112"/>
        <dbReference type="EC" id="2.7.7.7"/>
    </reaction>
</comment>
<evidence type="ECO:0000256" key="3">
    <source>
        <dbReference type="ARBA" id="ARBA00022679"/>
    </source>
</evidence>
<feature type="compositionally biased region" description="Basic and acidic residues" evidence="12">
    <location>
        <begin position="553"/>
        <end position="562"/>
    </location>
</feature>
<keyword evidence="10" id="KW-0239">DNA-directed DNA polymerase</keyword>
<gene>
    <name evidence="14" type="primary">dnaX</name>
    <name evidence="14" type="ORF">WNY77_02895</name>
</gene>
<dbReference type="SUPFAM" id="SSF52540">
    <property type="entry name" value="P-loop containing nucleoside triphosphate hydrolases"/>
    <property type="match status" value="1"/>
</dbReference>
<dbReference type="NCBIfam" id="TIGR02397">
    <property type="entry name" value="dnaX_nterm"/>
    <property type="match status" value="1"/>
</dbReference>
<evidence type="ECO:0000256" key="10">
    <source>
        <dbReference type="ARBA" id="ARBA00022932"/>
    </source>
</evidence>
<dbReference type="Gene3D" id="3.40.50.300">
    <property type="entry name" value="P-loop containing nucleotide triphosphate hydrolases"/>
    <property type="match status" value="1"/>
</dbReference>
<organism evidence="14 15">
    <name type="scientific">Paraglaciecola mesophila</name>
    <dbReference type="NCBI Taxonomy" id="197222"/>
    <lineage>
        <taxon>Bacteria</taxon>
        <taxon>Pseudomonadati</taxon>
        <taxon>Pseudomonadota</taxon>
        <taxon>Gammaproteobacteria</taxon>
        <taxon>Alteromonadales</taxon>
        <taxon>Alteromonadaceae</taxon>
        <taxon>Paraglaciecola</taxon>
    </lineage>
</organism>
<dbReference type="InterPro" id="IPR038249">
    <property type="entry name" value="PolIII_tau_V_sf"/>
</dbReference>
<reference evidence="14 15" key="1">
    <citation type="submission" date="2024-03" db="EMBL/GenBank/DDBJ databases">
        <title>Community enrichment and isolation of bacterial strains for fucoidan degradation.</title>
        <authorList>
            <person name="Sichert A."/>
        </authorList>
    </citation>
    <scope>NUCLEOTIDE SEQUENCE [LARGE SCALE GENOMIC DNA]</scope>
    <source>
        <strain evidence="14 15">AS12</strain>
    </source>
</reference>
<evidence type="ECO:0000256" key="4">
    <source>
        <dbReference type="ARBA" id="ARBA00022695"/>
    </source>
</evidence>
<keyword evidence="7" id="KW-0547">Nucleotide-binding</keyword>
<comment type="caution">
    <text evidence="14">The sequence shown here is derived from an EMBL/GenBank/DDBJ whole genome shotgun (WGS) entry which is preliminary data.</text>
</comment>
<evidence type="ECO:0000256" key="1">
    <source>
        <dbReference type="ARBA" id="ARBA00006360"/>
    </source>
</evidence>
<dbReference type="SMART" id="SM00382">
    <property type="entry name" value="AAA"/>
    <property type="match status" value="1"/>
</dbReference>
<dbReference type="SUPFAM" id="SSF48019">
    <property type="entry name" value="post-AAA+ oligomerization domain-like"/>
    <property type="match status" value="1"/>
</dbReference>
<dbReference type="NCBIfam" id="NF004046">
    <property type="entry name" value="PRK05563.1"/>
    <property type="match status" value="1"/>
</dbReference>
<dbReference type="InterPro" id="IPR022754">
    <property type="entry name" value="DNA_pol_III_gamma-3"/>
</dbReference>
<dbReference type="CDD" id="cd18137">
    <property type="entry name" value="HLD_clamp_pol_III_gamma_tau"/>
    <property type="match status" value="1"/>
</dbReference>